<evidence type="ECO:0000313" key="3">
    <source>
        <dbReference type="Proteomes" id="UP000289954"/>
    </source>
</evidence>
<evidence type="ECO:0000256" key="1">
    <source>
        <dbReference type="SAM" id="Phobius"/>
    </source>
</evidence>
<gene>
    <name evidence="2" type="ORF">CBZ_20210</name>
</gene>
<sequence length="158" mass="16302">MSTSTIRSASQAKLFGLIVMILGGVFLVAGAVTWGAVSSNLKAENITVAEDADMFAGQVVDTPWEAFSQAAIINHHALDMSGGKTYAELDREDPVRATVMNGSFLRASLFTSVVAFGVALLVMGLGVTFGVVGWAIRSLGVAVAGTSATPERPVVAAV</sequence>
<name>A0A402DS93_9CELL</name>
<dbReference type="Proteomes" id="UP000289954">
    <property type="component" value="Unassembled WGS sequence"/>
</dbReference>
<organism evidence="2 3">
    <name type="scientific">Cellulomonas biazotea</name>
    <dbReference type="NCBI Taxonomy" id="1709"/>
    <lineage>
        <taxon>Bacteria</taxon>
        <taxon>Bacillati</taxon>
        <taxon>Actinomycetota</taxon>
        <taxon>Actinomycetes</taxon>
        <taxon>Micrococcales</taxon>
        <taxon>Cellulomonadaceae</taxon>
        <taxon>Cellulomonas</taxon>
    </lineage>
</organism>
<proteinExistence type="predicted"/>
<keyword evidence="1" id="KW-0472">Membrane</keyword>
<dbReference type="OrthoDB" id="5243687at2"/>
<keyword evidence="1" id="KW-1133">Transmembrane helix</keyword>
<evidence type="ECO:0008006" key="4">
    <source>
        <dbReference type="Google" id="ProtNLM"/>
    </source>
</evidence>
<feature type="transmembrane region" description="Helical" evidence="1">
    <location>
        <begin position="12"/>
        <end position="37"/>
    </location>
</feature>
<evidence type="ECO:0000313" key="2">
    <source>
        <dbReference type="EMBL" id="GCE76965.1"/>
    </source>
</evidence>
<reference evidence="2 3" key="1">
    <citation type="submission" date="2019-01" db="EMBL/GenBank/DDBJ databases">
        <title>Draft genome sequence of Cellulomonas takizawaensis strain TKZ-21.</title>
        <authorList>
            <person name="Yamamura H."/>
            <person name="Hayashi T."/>
            <person name="Hamada M."/>
            <person name="Serisawa Y."/>
            <person name="Matsuyama K."/>
            <person name="Nakagawa Y."/>
            <person name="Otoguro M."/>
            <person name="Yanagida F."/>
            <person name="Hayakawa M."/>
        </authorList>
    </citation>
    <scope>NUCLEOTIDE SEQUENCE [LARGE SCALE GENOMIC DNA]</scope>
    <source>
        <strain evidence="2 3">NBRC12680</strain>
    </source>
</reference>
<protein>
    <recommendedName>
        <fullName evidence="4">Aromatic ring-opening dioxygenase LigA</fullName>
    </recommendedName>
</protein>
<keyword evidence="3" id="KW-1185">Reference proteome</keyword>
<dbReference type="AlphaFoldDB" id="A0A402DS93"/>
<keyword evidence="1" id="KW-0812">Transmembrane</keyword>
<feature type="transmembrane region" description="Helical" evidence="1">
    <location>
        <begin position="109"/>
        <end position="136"/>
    </location>
</feature>
<dbReference type="RefSeq" id="WP_130781570.1">
    <property type="nucleotide sequence ID" value="NZ_BIMR01000154.1"/>
</dbReference>
<accession>A0A402DS93</accession>
<dbReference type="EMBL" id="BIMR01000154">
    <property type="protein sequence ID" value="GCE76965.1"/>
    <property type="molecule type" value="Genomic_DNA"/>
</dbReference>
<comment type="caution">
    <text evidence="2">The sequence shown here is derived from an EMBL/GenBank/DDBJ whole genome shotgun (WGS) entry which is preliminary data.</text>
</comment>